<name>A0A9W9TIK6_PENCI</name>
<evidence type="ECO:0000256" key="1">
    <source>
        <dbReference type="SAM" id="MobiDB-lite"/>
    </source>
</evidence>
<sequence length="102" mass="11551">MTESSATQPSTVRWPRNRISQAIEDLQLPIEEEADYIPHQLERRASYCVWSAPGPTDAVIIGKPEFSDDELDWLMRMASRPDMDPPDSSRCDVPAATKTFDL</sequence>
<organism evidence="2 3">
    <name type="scientific">Penicillium citrinum</name>
    <dbReference type="NCBI Taxonomy" id="5077"/>
    <lineage>
        <taxon>Eukaryota</taxon>
        <taxon>Fungi</taxon>
        <taxon>Dikarya</taxon>
        <taxon>Ascomycota</taxon>
        <taxon>Pezizomycotina</taxon>
        <taxon>Eurotiomycetes</taxon>
        <taxon>Eurotiomycetidae</taxon>
        <taxon>Eurotiales</taxon>
        <taxon>Aspergillaceae</taxon>
        <taxon>Penicillium</taxon>
    </lineage>
</organism>
<dbReference type="EMBL" id="JAPQKT010000008">
    <property type="protein sequence ID" value="KAJ5222605.1"/>
    <property type="molecule type" value="Genomic_DNA"/>
</dbReference>
<proteinExistence type="predicted"/>
<reference evidence="2" key="1">
    <citation type="submission" date="2022-11" db="EMBL/GenBank/DDBJ databases">
        <authorList>
            <person name="Petersen C."/>
        </authorList>
    </citation>
    <scope>NUCLEOTIDE SEQUENCE</scope>
    <source>
        <strain evidence="2">IBT 23319</strain>
    </source>
</reference>
<dbReference type="GeneID" id="81386930"/>
<evidence type="ECO:0000313" key="2">
    <source>
        <dbReference type="EMBL" id="KAJ5222605.1"/>
    </source>
</evidence>
<dbReference type="RefSeq" id="XP_056497528.1">
    <property type="nucleotide sequence ID" value="XM_056647763.1"/>
</dbReference>
<reference evidence="2" key="2">
    <citation type="journal article" date="2023" name="IMA Fungus">
        <title>Comparative genomic study of the Penicillium genus elucidates a diverse pangenome and 15 lateral gene transfer events.</title>
        <authorList>
            <person name="Petersen C."/>
            <person name="Sorensen T."/>
            <person name="Nielsen M.R."/>
            <person name="Sondergaard T.E."/>
            <person name="Sorensen J.L."/>
            <person name="Fitzpatrick D.A."/>
            <person name="Frisvad J.C."/>
            <person name="Nielsen K.L."/>
        </authorList>
    </citation>
    <scope>NUCLEOTIDE SEQUENCE</scope>
    <source>
        <strain evidence="2">IBT 23319</strain>
    </source>
</reference>
<evidence type="ECO:0000313" key="3">
    <source>
        <dbReference type="Proteomes" id="UP001147733"/>
    </source>
</evidence>
<feature type="region of interest" description="Disordered" evidence="1">
    <location>
        <begin position="79"/>
        <end position="102"/>
    </location>
</feature>
<comment type="caution">
    <text evidence="2">The sequence shown here is derived from an EMBL/GenBank/DDBJ whole genome shotgun (WGS) entry which is preliminary data.</text>
</comment>
<accession>A0A9W9TIK6</accession>
<feature type="compositionally biased region" description="Basic and acidic residues" evidence="1">
    <location>
        <begin position="79"/>
        <end position="90"/>
    </location>
</feature>
<dbReference type="AlphaFoldDB" id="A0A9W9TIK6"/>
<gene>
    <name evidence="2" type="ORF">N7469_008845</name>
</gene>
<dbReference type="Proteomes" id="UP001147733">
    <property type="component" value="Unassembled WGS sequence"/>
</dbReference>
<protein>
    <submittedName>
        <fullName evidence="2">Uncharacterized protein</fullName>
    </submittedName>
</protein>
<keyword evidence="3" id="KW-1185">Reference proteome</keyword>